<accession>A0AAV7BKE2</accession>
<evidence type="ECO:0000313" key="7">
    <source>
        <dbReference type="EMBL" id="KAG8572837.1"/>
    </source>
</evidence>
<comment type="caution">
    <text evidence="7">The sequence shown here is derived from an EMBL/GenBank/DDBJ whole genome shotgun (WGS) entry which is preliminary data.</text>
</comment>
<keyword evidence="8" id="KW-1185">Reference proteome</keyword>
<protein>
    <recommendedName>
        <fullName evidence="9">Golgi-associated kinase 1A</fullName>
    </recommendedName>
</protein>
<name>A0AAV7BKE2_ENGPU</name>
<organism evidence="7 8">
    <name type="scientific">Engystomops pustulosus</name>
    <name type="common">Tungara frog</name>
    <name type="synonym">Physalaemus pustulosus</name>
    <dbReference type="NCBI Taxonomy" id="76066"/>
    <lineage>
        <taxon>Eukaryota</taxon>
        <taxon>Metazoa</taxon>
        <taxon>Chordata</taxon>
        <taxon>Craniata</taxon>
        <taxon>Vertebrata</taxon>
        <taxon>Euteleostomi</taxon>
        <taxon>Amphibia</taxon>
        <taxon>Batrachia</taxon>
        <taxon>Anura</taxon>
        <taxon>Neobatrachia</taxon>
        <taxon>Hyloidea</taxon>
        <taxon>Leptodactylidae</taxon>
        <taxon>Leiuperinae</taxon>
        <taxon>Engystomops</taxon>
    </lineage>
</organism>
<evidence type="ECO:0000256" key="6">
    <source>
        <dbReference type="SAM" id="MobiDB-lite"/>
    </source>
</evidence>
<dbReference type="PANTHER" id="PTHR15905:SF5">
    <property type="entry name" value="GOLGI-ASSOCIATED KINASE 1A"/>
    <property type="match status" value="1"/>
</dbReference>
<evidence type="ECO:0000256" key="3">
    <source>
        <dbReference type="ARBA" id="ARBA00007691"/>
    </source>
</evidence>
<comment type="similarity">
    <text evidence="3">Belongs to the GASK family.</text>
</comment>
<dbReference type="PANTHER" id="PTHR15905">
    <property type="entry name" value="GOLGI-ASSOCIATED KINASE 1B-RELATED"/>
    <property type="match status" value="1"/>
</dbReference>
<feature type="region of interest" description="Disordered" evidence="6">
    <location>
        <begin position="192"/>
        <end position="215"/>
    </location>
</feature>
<dbReference type="InterPro" id="IPR029207">
    <property type="entry name" value="FAM198"/>
</dbReference>
<proteinExistence type="inferred from homology"/>
<dbReference type="EMBL" id="WNYA01000005">
    <property type="protein sequence ID" value="KAG8572837.1"/>
    <property type="molecule type" value="Genomic_DNA"/>
</dbReference>
<keyword evidence="5" id="KW-0472">Membrane</keyword>
<dbReference type="Pfam" id="PF15051">
    <property type="entry name" value="FAM198"/>
    <property type="match status" value="1"/>
</dbReference>
<keyword evidence="4" id="KW-0333">Golgi apparatus</keyword>
<dbReference type="GO" id="GO:0005794">
    <property type="term" value="C:Golgi apparatus"/>
    <property type="evidence" value="ECO:0007669"/>
    <property type="project" value="UniProtKB-SubCell"/>
</dbReference>
<dbReference type="AlphaFoldDB" id="A0AAV7BKE2"/>
<comment type="subcellular location">
    <subcellularLocation>
        <location evidence="1">Endomembrane system</location>
    </subcellularLocation>
    <subcellularLocation>
        <location evidence="2">Golgi apparatus</location>
    </subcellularLocation>
</comment>
<evidence type="ECO:0000256" key="1">
    <source>
        <dbReference type="ARBA" id="ARBA00004308"/>
    </source>
</evidence>
<evidence type="ECO:0000313" key="8">
    <source>
        <dbReference type="Proteomes" id="UP000824782"/>
    </source>
</evidence>
<dbReference type="Proteomes" id="UP000824782">
    <property type="component" value="Unassembled WGS sequence"/>
</dbReference>
<evidence type="ECO:0000256" key="5">
    <source>
        <dbReference type="ARBA" id="ARBA00023136"/>
    </source>
</evidence>
<feature type="compositionally biased region" description="Polar residues" evidence="6">
    <location>
        <begin position="239"/>
        <end position="251"/>
    </location>
</feature>
<evidence type="ECO:0008006" key="9">
    <source>
        <dbReference type="Google" id="ProtNLM"/>
    </source>
</evidence>
<reference evidence="7" key="1">
    <citation type="thesis" date="2020" institute="ProQuest LLC" country="789 East Eisenhower Parkway, Ann Arbor, MI, USA">
        <title>Comparative Genomics and Chromosome Evolution.</title>
        <authorList>
            <person name="Mudd A.B."/>
        </authorList>
    </citation>
    <scope>NUCLEOTIDE SEQUENCE</scope>
    <source>
        <strain evidence="7">237g6f4</strain>
        <tissue evidence="7">Blood</tissue>
    </source>
</reference>
<evidence type="ECO:0000256" key="2">
    <source>
        <dbReference type="ARBA" id="ARBA00004555"/>
    </source>
</evidence>
<gene>
    <name evidence="7" type="ORF">GDO81_012181</name>
</gene>
<feature type="region of interest" description="Disordered" evidence="6">
    <location>
        <begin position="229"/>
        <end position="251"/>
    </location>
</feature>
<evidence type="ECO:0000256" key="4">
    <source>
        <dbReference type="ARBA" id="ARBA00023034"/>
    </source>
</evidence>
<sequence length="604" mass="69133">MALMLWLRMRLKRRPFVSFCLLFFFSLVLISSFPALPADTNTVTDHLRSQHRKVVRHKRVWTDTTDSSPGQFRGAYHKGWESDHESYRVDMQLFLNSSRNCKEKNDLGQLSKQNGWKNNHYQTQGKRPATKHLLAVTNATAHKPKRLILVAHINKTLHNYSGPLGNLAGKAPHNLMPNAIHLPRPVLVKNNNKEKSKTKTQTNLKNNSITQTEHSKIDEYMFPSGRFADSVRNGESARKNSSNKTELFQDSSGNYKSHFSSDCIKFQSEKFKSDHLNAERFTGNPPPWFTSDDLQKMKLLFEGEIIAKSRIPAHGQVLKVALCLSHMDGQCHQKNHCKQGLCGLIKRESDLYEVLAFHLDRVLGLNRSLPAVARLFTNNILPYKYTNGAPRPIVWWAPDIKHLNDTNNDQNSHALGWLEYQNMLKHRCGMENSLTSIDKAPCVGIKHTEWPKLSLFDFLLQVQDRLDRYCCGFNPEPTESCVEELLHDKCRNQNELILVHILVRHSDPSHLVYIDNAGRPGHPDDNLNFRLLQGIDGFPESAVQVLKSGCLQDMLLRSLEMDHIFWNSQGGFKGVKKLVETIEQRGKILLKYIEKESIPLISDL</sequence>